<dbReference type="PATRIC" id="fig|1806891.3.peg.825"/>
<dbReference type="EMBL" id="CP014639">
    <property type="protein sequence ID" value="ANH79002.1"/>
    <property type="molecule type" value="Genomic_DNA"/>
</dbReference>
<keyword evidence="10" id="KW-1185">Reference proteome</keyword>
<dbReference type="Pfam" id="PF02687">
    <property type="entry name" value="FtsX"/>
    <property type="match status" value="1"/>
</dbReference>
<feature type="transmembrane region" description="Helical" evidence="7">
    <location>
        <begin position="469"/>
        <end position="489"/>
    </location>
</feature>
<dbReference type="PANTHER" id="PTHR30489:SF0">
    <property type="entry name" value="LIPOPROTEIN-RELEASING SYSTEM TRANSMEMBRANE PROTEIN LOLE"/>
    <property type="match status" value="1"/>
</dbReference>
<proteinExistence type="inferred from homology"/>
<keyword evidence="3" id="KW-1003">Cell membrane</keyword>
<dbReference type="KEGG" id="csaz:Cs308_0832"/>
<evidence type="ECO:0000256" key="6">
    <source>
        <dbReference type="ARBA" id="ARBA00023136"/>
    </source>
</evidence>
<reference evidence="9 10" key="1">
    <citation type="submission" date="2016-03" db="EMBL/GenBank/DDBJ databases">
        <title>Culture-independent genomics supports pathogen discovery for uncultivable bacteria within the genus Chlamydia.</title>
        <authorList>
            <person name="Taylor-Brown A."/>
            <person name="Bachmann N.L."/>
            <person name="Borel N."/>
            <person name="Polkinghorne A."/>
        </authorList>
    </citation>
    <scope>NUCLEOTIDE SEQUENCE [LARGE SCALE GENOMIC DNA]</scope>
    <source>
        <strain evidence="9 10">2742-308</strain>
    </source>
</reference>
<dbReference type="Proteomes" id="UP000078162">
    <property type="component" value="Chromosome"/>
</dbReference>
<evidence type="ECO:0000256" key="1">
    <source>
        <dbReference type="ARBA" id="ARBA00004651"/>
    </source>
</evidence>
<dbReference type="PANTHER" id="PTHR30489">
    <property type="entry name" value="LIPOPROTEIN-RELEASING SYSTEM TRANSMEMBRANE PROTEIN LOLE"/>
    <property type="match status" value="1"/>
</dbReference>
<dbReference type="GO" id="GO:0098797">
    <property type="term" value="C:plasma membrane protein complex"/>
    <property type="evidence" value="ECO:0007669"/>
    <property type="project" value="TreeGrafter"/>
</dbReference>
<keyword evidence="4 7" id="KW-0812">Transmembrane</keyword>
<keyword evidence="9" id="KW-0449">Lipoprotein</keyword>
<dbReference type="OrthoDB" id="18897at2"/>
<protein>
    <submittedName>
        <fullName evidence="9">Lipoprotein releasing system transmembrane protein LolE</fullName>
    </submittedName>
</protein>
<feature type="transmembrane region" description="Helical" evidence="7">
    <location>
        <begin position="21"/>
        <end position="49"/>
    </location>
</feature>
<name>A0A1A9HY37_9CHLA</name>
<dbReference type="InterPro" id="IPR003838">
    <property type="entry name" value="ABC3_permease_C"/>
</dbReference>
<accession>A0A1A9HY37</accession>
<gene>
    <name evidence="9" type="ORF">Cs308_0832</name>
</gene>
<evidence type="ECO:0000256" key="2">
    <source>
        <dbReference type="ARBA" id="ARBA00005236"/>
    </source>
</evidence>
<dbReference type="GO" id="GO:0044874">
    <property type="term" value="P:lipoprotein localization to outer membrane"/>
    <property type="evidence" value="ECO:0007669"/>
    <property type="project" value="TreeGrafter"/>
</dbReference>
<feature type="domain" description="ABC3 transporter permease C-terminal" evidence="8">
    <location>
        <begin position="365"/>
        <end position="496"/>
    </location>
</feature>
<keyword evidence="6 7" id="KW-0472">Membrane</keyword>
<sequence length="504" mass="56415">MKLEFSIALKYLVPRKGGVSSAFISLFSIGIISLVVWLSLVFISVIHGLEQRWLHDLSQLHSPITMVPSEAYYNSYYYQVDKHSESSNYTTKTLGEKLSSLQEDPYDSEVDYQLPEVFPCRDCNNAGVLKDPVKIAVKSLQPYLNEKKAQLLEFEEGIGYLQLDPTSNLHKPQSRTLSHFITYPSNSTTYQEKVLPYDETDYSSSDLNPFNRSSHGWREDFHRLETLYQGAAVILPHAYKELGYQVGSLGKLSTYSLATQKETFYPVHVIGFYNSGLSPLGSKTIFIDPELTTFIRASSEGLGMTNGFHIFFSNTKEILPIKNQIEKILISSEIHKYWDISSLYDYDYFKPILDQLQSDEVLFLFVAILILTVACSNVMTMSILLVNNKKKEIGILKAMGASPQSLKAIFACCGAVSGAFGVILGTLLALLTLKNLQSIVEVLSYLQGREAFNTTFFGQNLPNKIHPQAIYFLGFGTLILAAISGALPARKIAKMQVSEILKAD</sequence>
<dbReference type="STRING" id="1806891.Cs308_0832"/>
<dbReference type="RefSeq" id="WP_066482874.1">
    <property type="nucleotide sequence ID" value="NZ_CP014639.1"/>
</dbReference>
<feature type="transmembrane region" description="Helical" evidence="7">
    <location>
        <begin position="408"/>
        <end position="433"/>
    </location>
</feature>
<comment type="subcellular location">
    <subcellularLocation>
        <location evidence="1">Cell membrane</location>
        <topology evidence="1">Multi-pass membrane protein</topology>
    </subcellularLocation>
</comment>
<evidence type="ECO:0000313" key="9">
    <source>
        <dbReference type="EMBL" id="ANH79002.1"/>
    </source>
</evidence>
<dbReference type="InterPro" id="IPR051447">
    <property type="entry name" value="Lipoprotein-release_system"/>
</dbReference>
<evidence type="ECO:0000256" key="3">
    <source>
        <dbReference type="ARBA" id="ARBA00022475"/>
    </source>
</evidence>
<evidence type="ECO:0000256" key="7">
    <source>
        <dbReference type="SAM" id="Phobius"/>
    </source>
</evidence>
<organism evidence="9 10">
    <name type="scientific">Candidatus Chlamydia sanziniae</name>
    <dbReference type="NCBI Taxonomy" id="1806891"/>
    <lineage>
        <taxon>Bacteria</taxon>
        <taxon>Pseudomonadati</taxon>
        <taxon>Chlamydiota</taxon>
        <taxon>Chlamydiia</taxon>
        <taxon>Chlamydiales</taxon>
        <taxon>Chlamydiaceae</taxon>
        <taxon>Chlamydia/Chlamydophila group</taxon>
        <taxon>Chlamydia</taxon>
    </lineage>
</organism>
<evidence type="ECO:0000256" key="4">
    <source>
        <dbReference type="ARBA" id="ARBA00022692"/>
    </source>
</evidence>
<evidence type="ECO:0000259" key="8">
    <source>
        <dbReference type="Pfam" id="PF02687"/>
    </source>
</evidence>
<comment type="similarity">
    <text evidence="2">Belongs to the ABC-4 integral membrane protein family. LolC/E subfamily.</text>
</comment>
<dbReference type="AlphaFoldDB" id="A0A1A9HY37"/>
<evidence type="ECO:0000256" key="5">
    <source>
        <dbReference type="ARBA" id="ARBA00022989"/>
    </source>
</evidence>
<evidence type="ECO:0000313" key="10">
    <source>
        <dbReference type="Proteomes" id="UP000078162"/>
    </source>
</evidence>
<feature type="transmembrane region" description="Helical" evidence="7">
    <location>
        <begin position="361"/>
        <end position="387"/>
    </location>
</feature>
<keyword evidence="5 7" id="KW-1133">Transmembrane helix</keyword>